<evidence type="ECO:0000256" key="1">
    <source>
        <dbReference type="SAM" id="Phobius"/>
    </source>
</evidence>
<sequence>MIKPIKKKNKEVKLNKSSSQLKDYKDTDKEMIKRYFSKKAQMSYTQILILIISSFAFCYLIYSATENVSAQTIDDYVCCEETLDGNSCQFVDSSQCNSNFRSAPTQCKDTSYCKTGCCYSSDTGLCSENSPKGNCQGGWVDDASCNIAKCQKGCCVLGNNALWTTQGNCEAESGFLGLETDFKPEINSEVECIFLAEKDDEGACVLGEDCKFTTRGECSSRNGDFYKNNFCSDSSFENNCVAKDHKQCVEGKDSVYWFDSCGNREDVAEECSLFTGTYCGLVAGNYDCKSVDC</sequence>
<keyword evidence="1" id="KW-0812">Transmembrane</keyword>
<reference evidence="2" key="1">
    <citation type="journal article" date="2014" name="Front. Microbiol.">
        <title>High frequency of phylogenetically diverse reductive dehalogenase-homologous genes in deep subseafloor sedimentary metagenomes.</title>
        <authorList>
            <person name="Kawai M."/>
            <person name="Futagami T."/>
            <person name="Toyoda A."/>
            <person name="Takaki Y."/>
            <person name="Nishi S."/>
            <person name="Hori S."/>
            <person name="Arai W."/>
            <person name="Tsubouchi T."/>
            <person name="Morono Y."/>
            <person name="Uchiyama I."/>
            <person name="Ito T."/>
            <person name="Fujiyama A."/>
            <person name="Inagaki F."/>
            <person name="Takami H."/>
        </authorList>
    </citation>
    <scope>NUCLEOTIDE SEQUENCE</scope>
    <source>
        <strain evidence="2">Expedition CK06-06</strain>
    </source>
</reference>
<feature type="transmembrane region" description="Helical" evidence="1">
    <location>
        <begin position="43"/>
        <end position="62"/>
    </location>
</feature>
<feature type="non-terminal residue" evidence="2">
    <location>
        <position position="293"/>
    </location>
</feature>
<protein>
    <submittedName>
        <fullName evidence="2">Uncharacterized protein</fullName>
    </submittedName>
</protein>
<dbReference type="EMBL" id="BARS01007065">
    <property type="protein sequence ID" value="GAF77801.1"/>
    <property type="molecule type" value="Genomic_DNA"/>
</dbReference>
<comment type="caution">
    <text evidence="2">The sequence shown here is derived from an EMBL/GenBank/DDBJ whole genome shotgun (WGS) entry which is preliminary data.</text>
</comment>
<evidence type="ECO:0000313" key="2">
    <source>
        <dbReference type="EMBL" id="GAF77801.1"/>
    </source>
</evidence>
<dbReference type="AlphaFoldDB" id="X0SRM9"/>
<organism evidence="2">
    <name type="scientific">marine sediment metagenome</name>
    <dbReference type="NCBI Taxonomy" id="412755"/>
    <lineage>
        <taxon>unclassified sequences</taxon>
        <taxon>metagenomes</taxon>
        <taxon>ecological metagenomes</taxon>
    </lineage>
</organism>
<gene>
    <name evidence="2" type="ORF">S01H1_13682</name>
</gene>
<accession>X0SRM9</accession>
<proteinExistence type="predicted"/>
<keyword evidence="1" id="KW-0472">Membrane</keyword>
<name>X0SRM9_9ZZZZ</name>
<keyword evidence="1" id="KW-1133">Transmembrane helix</keyword>